<dbReference type="AlphaFoldDB" id="A0A317WTU4"/>
<comment type="caution">
    <text evidence="2">The sequence shown here is derived from an EMBL/GenBank/DDBJ whole genome shotgun (WGS) entry which is preliminary data.</text>
</comment>
<evidence type="ECO:0000313" key="3">
    <source>
        <dbReference type="Proteomes" id="UP000247233"/>
    </source>
</evidence>
<evidence type="ECO:0000313" key="2">
    <source>
        <dbReference type="EMBL" id="PWY88358.1"/>
    </source>
</evidence>
<dbReference type="GeneID" id="37060668"/>
<sequence>MPIGTPWGLKYLGSWIDLRYSGDLFLHYTMAMAIAFILGVNQELSARHIAK</sequence>
<protein>
    <submittedName>
        <fullName evidence="2">Uncharacterized protein</fullName>
    </submittedName>
</protein>
<evidence type="ECO:0000256" key="1">
    <source>
        <dbReference type="SAM" id="Phobius"/>
    </source>
</evidence>
<gene>
    <name evidence="2" type="ORF">BO70DRAFT_179834</name>
</gene>
<feature type="transmembrane region" description="Helical" evidence="1">
    <location>
        <begin position="24"/>
        <end position="41"/>
    </location>
</feature>
<dbReference type="RefSeq" id="XP_025401894.1">
    <property type="nucleotide sequence ID" value="XM_025538431.1"/>
</dbReference>
<dbReference type="EMBL" id="MSFL01000005">
    <property type="protein sequence ID" value="PWY88358.1"/>
    <property type="molecule type" value="Genomic_DNA"/>
</dbReference>
<name>A0A317WTU4_9EURO</name>
<keyword evidence="3" id="KW-1185">Reference proteome</keyword>
<proteinExistence type="predicted"/>
<dbReference type="Proteomes" id="UP000247233">
    <property type="component" value="Unassembled WGS sequence"/>
</dbReference>
<organism evidence="2 3">
    <name type="scientific">Aspergillus heteromorphus CBS 117.55</name>
    <dbReference type="NCBI Taxonomy" id="1448321"/>
    <lineage>
        <taxon>Eukaryota</taxon>
        <taxon>Fungi</taxon>
        <taxon>Dikarya</taxon>
        <taxon>Ascomycota</taxon>
        <taxon>Pezizomycotina</taxon>
        <taxon>Eurotiomycetes</taxon>
        <taxon>Eurotiomycetidae</taxon>
        <taxon>Eurotiales</taxon>
        <taxon>Aspergillaceae</taxon>
        <taxon>Aspergillus</taxon>
        <taxon>Aspergillus subgen. Circumdati</taxon>
    </lineage>
</organism>
<reference evidence="2 3" key="1">
    <citation type="submission" date="2016-12" db="EMBL/GenBank/DDBJ databases">
        <title>The genomes of Aspergillus section Nigri reveals drivers in fungal speciation.</title>
        <authorList>
            <consortium name="DOE Joint Genome Institute"/>
            <person name="Vesth T.C."/>
            <person name="Nybo J."/>
            <person name="Theobald S."/>
            <person name="Brandl J."/>
            <person name="Frisvad J.C."/>
            <person name="Nielsen K.F."/>
            <person name="Lyhne E.K."/>
            <person name="Kogle M.E."/>
            <person name="Kuo A."/>
            <person name="Riley R."/>
            <person name="Clum A."/>
            <person name="Nolan M."/>
            <person name="Lipzen A."/>
            <person name="Salamov A."/>
            <person name="Henrissat B."/>
            <person name="Wiebenga A."/>
            <person name="De Vries R.P."/>
            <person name="Grigoriev I.V."/>
            <person name="Mortensen U.H."/>
            <person name="Andersen M.R."/>
            <person name="Baker S.E."/>
        </authorList>
    </citation>
    <scope>NUCLEOTIDE SEQUENCE [LARGE SCALE GENOMIC DNA]</scope>
    <source>
        <strain evidence="2 3">CBS 117.55</strain>
    </source>
</reference>
<keyword evidence="1" id="KW-1133">Transmembrane helix</keyword>
<keyword evidence="1" id="KW-0812">Transmembrane</keyword>
<keyword evidence="1" id="KW-0472">Membrane</keyword>
<dbReference type="VEuPathDB" id="FungiDB:BO70DRAFT_179834"/>
<accession>A0A317WTU4</accession>